<dbReference type="AlphaFoldDB" id="A0ABD3GQ08"/>
<evidence type="ECO:0000256" key="2">
    <source>
        <dbReference type="ARBA" id="ARBA00009177"/>
    </source>
</evidence>
<evidence type="ECO:0000256" key="8">
    <source>
        <dbReference type="SAM" id="MobiDB-lite"/>
    </source>
</evidence>
<comment type="similarity">
    <text evidence="2">Belongs to the auxin efflux carrier (TC 2.A.69.1) family.</text>
</comment>
<feature type="transmembrane region" description="Helical" evidence="9">
    <location>
        <begin position="394"/>
        <end position="415"/>
    </location>
</feature>
<dbReference type="Proteomes" id="UP001633002">
    <property type="component" value="Unassembled WGS sequence"/>
</dbReference>
<feature type="transmembrane region" description="Helical" evidence="9">
    <location>
        <begin position="40"/>
        <end position="60"/>
    </location>
</feature>
<feature type="region of interest" description="Disordered" evidence="8">
    <location>
        <begin position="192"/>
        <end position="224"/>
    </location>
</feature>
<dbReference type="GO" id="GO:0009734">
    <property type="term" value="P:auxin-activated signaling pathway"/>
    <property type="evidence" value="ECO:0007669"/>
    <property type="project" value="UniProtKB-KW"/>
</dbReference>
<keyword evidence="4 9" id="KW-0812">Transmembrane</keyword>
<protein>
    <recommendedName>
        <fullName evidence="12">Auxin efflux carrier component</fullName>
    </recommendedName>
</protein>
<sequence length="450" mass="49486">MGLEGSAVVNLVNAIVPLYITIALGYVLSKFKVVAYDKHYAGIVTFCFKLTIPALVFQLVATNDPYTLNLRLVGADTLSKVVVLLVLSLGYYRWPTAEGVAWVYAYFSLATMSNTVLVGIPLVTALYPGTEKDLTALIFMQSLLWFCVCIFVLELYKVHVEKNANEEDGEQELELGSGHSIVDLVKDVRMTRSESQSSCPSEDEGSSTKRSTIDQGKGDSERPAVAALSSVTVSTDATENGYHVHHDVDLNDEGCYDSKDVTIPVVNSSNSEPPVHGRKLSKLWLARRMLKTLAVNFLWSPVVWASVLGLAYALLNFKFNRGRPLPAILKTSVSLFANCVLGVSMFMLGMHIAARKKLFPGGTYRALWGTVIRFLVSPAVMAVASLIAGLRGRMFRFAVLQAMIPQSISTFIFACNYHVHEDTFSTAVWFQTLIFFPFAIALYSLLEAGS</sequence>
<reference evidence="10 11" key="1">
    <citation type="submission" date="2024-09" db="EMBL/GenBank/DDBJ databases">
        <title>Chromosome-scale assembly of Riccia sorocarpa.</title>
        <authorList>
            <person name="Paukszto L."/>
        </authorList>
    </citation>
    <scope>NUCLEOTIDE SEQUENCE [LARGE SCALE GENOMIC DNA]</scope>
    <source>
        <strain evidence="10">LP-2024</strain>
        <tissue evidence="10">Aerial parts of the thallus</tissue>
    </source>
</reference>
<feature type="transmembrane region" description="Helical" evidence="9">
    <location>
        <begin position="134"/>
        <end position="156"/>
    </location>
</feature>
<keyword evidence="7" id="KW-0927">Auxin signaling pathway</keyword>
<evidence type="ECO:0000313" key="10">
    <source>
        <dbReference type="EMBL" id="KAL3680671.1"/>
    </source>
</evidence>
<feature type="transmembrane region" description="Helical" evidence="9">
    <location>
        <begin position="366"/>
        <end position="388"/>
    </location>
</feature>
<feature type="transmembrane region" description="Helical" evidence="9">
    <location>
        <begin position="335"/>
        <end position="354"/>
    </location>
</feature>
<feature type="transmembrane region" description="Helical" evidence="9">
    <location>
        <begin position="6"/>
        <end position="28"/>
    </location>
</feature>
<evidence type="ECO:0008006" key="12">
    <source>
        <dbReference type="Google" id="ProtNLM"/>
    </source>
</evidence>
<accession>A0ABD3GQ08</accession>
<evidence type="ECO:0000256" key="9">
    <source>
        <dbReference type="SAM" id="Phobius"/>
    </source>
</evidence>
<evidence type="ECO:0000256" key="7">
    <source>
        <dbReference type="ARBA" id="ARBA00023294"/>
    </source>
</evidence>
<keyword evidence="11" id="KW-1185">Reference proteome</keyword>
<dbReference type="PANTHER" id="PTHR31752:SF18">
    <property type="entry name" value="AUXIN EFFLUX CARRIER COMPONENT 1"/>
    <property type="match status" value="1"/>
</dbReference>
<keyword evidence="5 9" id="KW-1133">Transmembrane helix</keyword>
<evidence type="ECO:0000256" key="3">
    <source>
        <dbReference type="ARBA" id="ARBA00022448"/>
    </source>
</evidence>
<dbReference type="GO" id="GO:0016020">
    <property type="term" value="C:membrane"/>
    <property type="evidence" value="ECO:0007669"/>
    <property type="project" value="UniProtKB-SubCell"/>
</dbReference>
<dbReference type="PANTHER" id="PTHR31752">
    <property type="entry name" value="AUXIN EFFLUX CARRIER COMPONENT 1B-RELATED"/>
    <property type="match status" value="1"/>
</dbReference>
<keyword evidence="6 9" id="KW-0472">Membrane</keyword>
<gene>
    <name evidence="10" type="ORF">R1sor_023627</name>
</gene>
<evidence type="ECO:0000256" key="1">
    <source>
        <dbReference type="ARBA" id="ARBA00004141"/>
    </source>
</evidence>
<dbReference type="InterPro" id="IPR051107">
    <property type="entry name" value="Auxin_Efflux_Carrier"/>
</dbReference>
<feature type="transmembrane region" description="Helical" evidence="9">
    <location>
        <begin position="427"/>
        <end position="446"/>
    </location>
</feature>
<evidence type="ECO:0000256" key="5">
    <source>
        <dbReference type="ARBA" id="ARBA00022989"/>
    </source>
</evidence>
<proteinExistence type="inferred from homology"/>
<comment type="subcellular location">
    <subcellularLocation>
        <location evidence="1">Membrane</location>
        <topology evidence="1">Multi-pass membrane protein</topology>
    </subcellularLocation>
</comment>
<dbReference type="EMBL" id="JBJQOH010000007">
    <property type="protein sequence ID" value="KAL3680671.1"/>
    <property type="molecule type" value="Genomic_DNA"/>
</dbReference>
<keyword evidence="3" id="KW-0813">Transport</keyword>
<evidence type="ECO:0000313" key="11">
    <source>
        <dbReference type="Proteomes" id="UP001633002"/>
    </source>
</evidence>
<dbReference type="Pfam" id="PF03547">
    <property type="entry name" value="Mem_trans"/>
    <property type="match status" value="1"/>
</dbReference>
<comment type="caution">
    <text evidence="10">The sequence shown here is derived from an EMBL/GenBank/DDBJ whole genome shotgun (WGS) entry which is preliminary data.</text>
</comment>
<dbReference type="InterPro" id="IPR004776">
    <property type="entry name" value="Mem_transp_PIN-like"/>
</dbReference>
<feature type="transmembrane region" description="Helical" evidence="9">
    <location>
        <begin position="104"/>
        <end position="128"/>
    </location>
</feature>
<organism evidence="10 11">
    <name type="scientific">Riccia sorocarpa</name>
    <dbReference type="NCBI Taxonomy" id="122646"/>
    <lineage>
        <taxon>Eukaryota</taxon>
        <taxon>Viridiplantae</taxon>
        <taxon>Streptophyta</taxon>
        <taxon>Embryophyta</taxon>
        <taxon>Marchantiophyta</taxon>
        <taxon>Marchantiopsida</taxon>
        <taxon>Marchantiidae</taxon>
        <taxon>Marchantiales</taxon>
        <taxon>Ricciaceae</taxon>
        <taxon>Riccia</taxon>
    </lineage>
</organism>
<feature type="transmembrane region" description="Helical" evidence="9">
    <location>
        <begin position="72"/>
        <end position="92"/>
    </location>
</feature>
<evidence type="ECO:0000256" key="6">
    <source>
        <dbReference type="ARBA" id="ARBA00023136"/>
    </source>
</evidence>
<name>A0ABD3GQ08_9MARC</name>
<feature type="transmembrane region" description="Helical" evidence="9">
    <location>
        <begin position="293"/>
        <end position="315"/>
    </location>
</feature>
<evidence type="ECO:0000256" key="4">
    <source>
        <dbReference type="ARBA" id="ARBA00022692"/>
    </source>
</evidence>